<dbReference type="InterPro" id="IPR013097">
    <property type="entry name" value="Dabb"/>
</dbReference>
<gene>
    <name evidence="2" type="ORF">GCM10016234_17330</name>
</gene>
<evidence type="ECO:0000259" key="1">
    <source>
        <dbReference type="PROSITE" id="PS51502"/>
    </source>
</evidence>
<keyword evidence="3" id="KW-1185">Reference proteome</keyword>
<dbReference type="AlphaFoldDB" id="A0A8J3GK93"/>
<organism evidence="2 3">
    <name type="scientific">Tianweitania populi</name>
    <dbReference type="NCBI Taxonomy" id="1607949"/>
    <lineage>
        <taxon>Bacteria</taxon>
        <taxon>Pseudomonadati</taxon>
        <taxon>Pseudomonadota</taxon>
        <taxon>Alphaproteobacteria</taxon>
        <taxon>Hyphomicrobiales</taxon>
        <taxon>Phyllobacteriaceae</taxon>
        <taxon>Tianweitania</taxon>
    </lineage>
</organism>
<name>A0A8J3GK93_9HYPH</name>
<dbReference type="InterPro" id="IPR011008">
    <property type="entry name" value="Dimeric_a/b-barrel"/>
</dbReference>
<reference evidence="2" key="2">
    <citation type="submission" date="2020-09" db="EMBL/GenBank/DDBJ databases">
        <authorList>
            <person name="Sun Q."/>
            <person name="Kim S."/>
        </authorList>
    </citation>
    <scope>NUCLEOTIDE SEQUENCE</scope>
    <source>
        <strain evidence="2">KCTC 42249</strain>
    </source>
</reference>
<comment type="caution">
    <text evidence="2">The sequence shown here is derived from an EMBL/GenBank/DDBJ whole genome shotgun (WGS) entry which is preliminary data.</text>
</comment>
<dbReference type="Pfam" id="PF07876">
    <property type="entry name" value="Dabb"/>
    <property type="match status" value="1"/>
</dbReference>
<protein>
    <submittedName>
        <fullName evidence="2">Stress responsive protein</fullName>
    </submittedName>
</protein>
<feature type="domain" description="Stress-response A/B barrel" evidence="1">
    <location>
        <begin position="26"/>
        <end position="116"/>
    </location>
</feature>
<sequence length="120" mass="13265">MDRRLLNRAEAGISAASIPRGFTELIRHIVFFTAEGPDRVAEVKRGLAPLGTIPGSRVFEITENLRVDLYENKIDIVVYAEFEDEAALAAYKAHPTYSATTAAVKPMREKRFAADVRGGE</sequence>
<accession>A0A8J3GK93</accession>
<proteinExistence type="predicted"/>
<reference evidence="2" key="1">
    <citation type="journal article" date="2014" name="Int. J. Syst. Evol. Microbiol.">
        <title>Complete genome sequence of Corynebacterium casei LMG S-19264T (=DSM 44701T), isolated from a smear-ripened cheese.</title>
        <authorList>
            <consortium name="US DOE Joint Genome Institute (JGI-PGF)"/>
            <person name="Walter F."/>
            <person name="Albersmeier A."/>
            <person name="Kalinowski J."/>
            <person name="Ruckert C."/>
        </authorList>
    </citation>
    <scope>NUCLEOTIDE SEQUENCE</scope>
    <source>
        <strain evidence="2">KCTC 42249</strain>
    </source>
</reference>
<dbReference type="Gene3D" id="3.30.70.100">
    <property type="match status" value="1"/>
</dbReference>
<dbReference type="SMART" id="SM00886">
    <property type="entry name" value="Dabb"/>
    <property type="match status" value="1"/>
</dbReference>
<dbReference type="Proteomes" id="UP000630142">
    <property type="component" value="Unassembled WGS sequence"/>
</dbReference>
<dbReference type="EMBL" id="BMZQ01000001">
    <property type="protein sequence ID" value="GHD12665.1"/>
    <property type="molecule type" value="Genomic_DNA"/>
</dbReference>
<dbReference type="PROSITE" id="PS51502">
    <property type="entry name" value="S_R_A_B_BARREL"/>
    <property type="match status" value="1"/>
</dbReference>
<dbReference type="SUPFAM" id="SSF54909">
    <property type="entry name" value="Dimeric alpha+beta barrel"/>
    <property type="match status" value="1"/>
</dbReference>
<evidence type="ECO:0000313" key="3">
    <source>
        <dbReference type="Proteomes" id="UP000630142"/>
    </source>
</evidence>
<evidence type="ECO:0000313" key="2">
    <source>
        <dbReference type="EMBL" id="GHD12665.1"/>
    </source>
</evidence>